<evidence type="ECO:0000256" key="1">
    <source>
        <dbReference type="ARBA" id="ARBA00004651"/>
    </source>
</evidence>
<evidence type="ECO:0000256" key="3">
    <source>
        <dbReference type="ARBA" id="ARBA00022448"/>
    </source>
</evidence>
<keyword evidence="3" id="KW-0813">Transport</keyword>
<feature type="transmembrane region" description="Helical" evidence="14">
    <location>
        <begin position="185"/>
        <end position="212"/>
    </location>
</feature>
<feature type="transmembrane region" description="Helical" evidence="14">
    <location>
        <begin position="45"/>
        <end position="68"/>
    </location>
</feature>
<organism evidence="15 16">
    <name type="scientific">Guptibacillus hwajinpoensis</name>
    <dbReference type="NCBI Taxonomy" id="208199"/>
    <lineage>
        <taxon>Bacteria</taxon>
        <taxon>Bacillati</taxon>
        <taxon>Bacillota</taxon>
        <taxon>Bacilli</taxon>
        <taxon>Bacillales</taxon>
        <taxon>Guptibacillaceae</taxon>
        <taxon>Guptibacillus</taxon>
    </lineage>
</organism>
<dbReference type="GO" id="GO:0015293">
    <property type="term" value="F:symporter activity"/>
    <property type="evidence" value="ECO:0007669"/>
    <property type="project" value="TreeGrafter"/>
</dbReference>
<dbReference type="STRING" id="157733.AB986_13505"/>
<dbReference type="InterPro" id="IPR038377">
    <property type="entry name" value="Na/Glc_symporter_sf"/>
</dbReference>
<dbReference type="InterPro" id="IPR051163">
    <property type="entry name" value="Sodium:Solute_Symporter_SSF"/>
</dbReference>
<evidence type="ECO:0000256" key="5">
    <source>
        <dbReference type="ARBA" id="ARBA00022692"/>
    </source>
</evidence>
<feature type="transmembrane region" description="Helical" evidence="14">
    <location>
        <begin position="378"/>
        <end position="398"/>
    </location>
</feature>
<comment type="similarity">
    <text evidence="2 13">Belongs to the sodium:solute symporter (SSF) (TC 2.A.21) family.</text>
</comment>
<dbReference type="EMBL" id="LELK01000004">
    <property type="protein sequence ID" value="KMM36925.1"/>
    <property type="molecule type" value="Genomic_DNA"/>
</dbReference>
<dbReference type="PANTHER" id="PTHR42985">
    <property type="entry name" value="SODIUM-COUPLED MONOCARBOXYLATE TRANSPORTER"/>
    <property type="match status" value="1"/>
</dbReference>
<feature type="transmembrane region" description="Helical" evidence="14">
    <location>
        <begin position="522"/>
        <end position="541"/>
    </location>
</feature>
<evidence type="ECO:0000313" key="16">
    <source>
        <dbReference type="Proteomes" id="UP000035996"/>
    </source>
</evidence>
<evidence type="ECO:0000256" key="6">
    <source>
        <dbReference type="ARBA" id="ARBA00022989"/>
    </source>
</evidence>
<evidence type="ECO:0000313" key="15">
    <source>
        <dbReference type="EMBL" id="KMM36925.1"/>
    </source>
</evidence>
<dbReference type="PANTHER" id="PTHR42985:SF47">
    <property type="entry name" value="INTEGRAL MEMBRANE TRANSPORT PROTEIN"/>
    <property type="match status" value="1"/>
</dbReference>
<keyword evidence="5 14" id="KW-0812">Transmembrane</keyword>
<keyword evidence="6 14" id="KW-1133">Transmembrane helix</keyword>
<dbReference type="OrthoDB" id="9810181at2"/>
<dbReference type="CDD" id="cd11494">
    <property type="entry name" value="SLC5sbd_NIS-like_u2"/>
    <property type="match status" value="1"/>
</dbReference>
<feature type="transmembrane region" description="Helical" evidence="14">
    <location>
        <begin position="232"/>
        <end position="251"/>
    </location>
</feature>
<accession>A0A0J6CUZ8</accession>
<evidence type="ECO:0000256" key="2">
    <source>
        <dbReference type="ARBA" id="ARBA00006434"/>
    </source>
</evidence>
<dbReference type="Proteomes" id="UP000035996">
    <property type="component" value="Unassembled WGS sequence"/>
</dbReference>
<evidence type="ECO:0000256" key="14">
    <source>
        <dbReference type="SAM" id="Phobius"/>
    </source>
</evidence>
<dbReference type="AlphaFoldDB" id="A0A0J6CUZ8"/>
<gene>
    <name evidence="15" type="ORF">AB986_13505</name>
</gene>
<keyword evidence="10" id="KW-0325">Glycoprotein</keyword>
<feature type="transmembrane region" description="Helical" evidence="14">
    <location>
        <begin position="454"/>
        <end position="473"/>
    </location>
</feature>
<comment type="catalytic activity">
    <reaction evidence="12">
        <text>iodide(out) + 2 Na(+)(out) = iodide(in) + 2 Na(+)(in)</text>
        <dbReference type="Rhea" id="RHEA:71207"/>
        <dbReference type="ChEBI" id="CHEBI:16382"/>
        <dbReference type="ChEBI" id="CHEBI:29101"/>
    </reaction>
</comment>
<reference evidence="15" key="1">
    <citation type="submission" date="2015-06" db="EMBL/GenBank/DDBJ databases">
        <authorList>
            <person name="Liu B."/>
            <person name="Wang J."/>
            <person name="Zhu Y."/>
            <person name="Liu G."/>
            <person name="Chen Q."/>
            <person name="Zheng C."/>
            <person name="Che J."/>
            <person name="Ge C."/>
            <person name="Shi H."/>
            <person name="Pan Z."/>
            <person name="Liu X."/>
        </authorList>
    </citation>
    <scope>NUCLEOTIDE SEQUENCE [LARGE SCALE GENOMIC DNA]</scope>
    <source>
        <strain evidence="15">DSM 16346</strain>
    </source>
</reference>
<evidence type="ECO:0000256" key="13">
    <source>
        <dbReference type="RuleBase" id="RU362091"/>
    </source>
</evidence>
<dbReference type="NCBIfam" id="TIGR00813">
    <property type="entry name" value="sss"/>
    <property type="match status" value="1"/>
</dbReference>
<comment type="caution">
    <text evidence="15">The sequence shown here is derived from an EMBL/GenBank/DDBJ whole genome shotgun (WGS) entry which is preliminary data.</text>
</comment>
<feature type="transmembrane region" description="Helical" evidence="14">
    <location>
        <begin position="6"/>
        <end position="24"/>
    </location>
</feature>
<feature type="transmembrane region" description="Helical" evidence="14">
    <location>
        <begin position="120"/>
        <end position="145"/>
    </location>
</feature>
<dbReference type="PROSITE" id="PS00457">
    <property type="entry name" value="NA_SOLUT_SYMP_2"/>
    <property type="match status" value="1"/>
</dbReference>
<dbReference type="PATRIC" id="fig|157733.3.peg.748"/>
<dbReference type="Pfam" id="PF00474">
    <property type="entry name" value="SSF"/>
    <property type="match status" value="1"/>
</dbReference>
<keyword evidence="7" id="KW-0915">Sodium</keyword>
<keyword evidence="8" id="KW-0406">Ion transport</keyword>
<protein>
    <submittedName>
        <fullName evidence="15">Sodium:solute symporter</fullName>
    </submittedName>
</protein>
<feature type="transmembrane region" description="Helical" evidence="14">
    <location>
        <begin position="80"/>
        <end position="99"/>
    </location>
</feature>
<dbReference type="GO" id="GO:0005886">
    <property type="term" value="C:plasma membrane"/>
    <property type="evidence" value="ECO:0007669"/>
    <property type="project" value="UniProtKB-SubCell"/>
</dbReference>
<dbReference type="Gene3D" id="1.20.1730.10">
    <property type="entry name" value="Sodium/glucose cotransporter"/>
    <property type="match status" value="1"/>
</dbReference>
<feature type="transmembrane region" description="Helical" evidence="14">
    <location>
        <begin position="272"/>
        <end position="297"/>
    </location>
</feature>
<keyword evidence="4" id="KW-1003">Cell membrane</keyword>
<dbReference type="PROSITE" id="PS50283">
    <property type="entry name" value="NA_SOLUT_SYMP_3"/>
    <property type="match status" value="1"/>
</dbReference>
<feature type="transmembrane region" description="Helical" evidence="14">
    <location>
        <begin position="317"/>
        <end position="337"/>
    </location>
</feature>
<dbReference type="GO" id="GO:0015075">
    <property type="term" value="F:monoatomic ion transmembrane transporter activity"/>
    <property type="evidence" value="ECO:0007669"/>
    <property type="project" value="UniProtKB-ARBA"/>
</dbReference>
<evidence type="ECO:0000256" key="4">
    <source>
        <dbReference type="ARBA" id="ARBA00022475"/>
    </source>
</evidence>
<proteinExistence type="inferred from homology"/>
<evidence type="ECO:0000256" key="11">
    <source>
        <dbReference type="ARBA" id="ARBA00023201"/>
    </source>
</evidence>
<evidence type="ECO:0000256" key="12">
    <source>
        <dbReference type="ARBA" id="ARBA00036099"/>
    </source>
</evidence>
<keyword evidence="9 14" id="KW-0472">Membrane</keyword>
<feature type="transmembrane region" description="Helical" evidence="14">
    <location>
        <begin position="428"/>
        <end position="448"/>
    </location>
</feature>
<evidence type="ECO:0000256" key="9">
    <source>
        <dbReference type="ARBA" id="ARBA00023136"/>
    </source>
</evidence>
<evidence type="ECO:0000256" key="10">
    <source>
        <dbReference type="ARBA" id="ARBA00023180"/>
    </source>
</evidence>
<evidence type="ECO:0000256" key="8">
    <source>
        <dbReference type="ARBA" id="ARBA00023065"/>
    </source>
</evidence>
<dbReference type="RefSeq" id="WP_048311641.1">
    <property type="nucleotide sequence ID" value="NZ_CP119526.1"/>
</dbReference>
<dbReference type="GO" id="GO:0098660">
    <property type="term" value="P:inorganic ion transmembrane transport"/>
    <property type="evidence" value="ECO:0007669"/>
    <property type="project" value="UniProtKB-ARBA"/>
</dbReference>
<comment type="subcellular location">
    <subcellularLocation>
        <location evidence="1">Cell membrane</location>
        <topology evidence="1">Multi-pass membrane protein</topology>
    </subcellularLocation>
</comment>
<keyword evidence="11" id="KW-0739">Sodium transport</keyword>
<dbReference type="GO" id="GO:0006814">
    <property type="term" value="P:sodium ion transport"/>
    <property type="evidence" value="ECO:0007669"/>
    <property type="project" value="UniProtKB-KW"/>
</dbReference>
<dbReference type="InterPro" id="IPR001734">
    <property type="entry name" value="Na/solute_symporter"/>
</dbReference>
<feature type="transmembrane region" description="Helical" evidence="14">
    <location>
        <begin position="157"/>
        <end position="178"/>
    </location>
</feature>
<dbReference type="InterPro" id="IPR018212">
    <property type="entry name" value="Na/solute_symporter_CS"/>
</dbReference>
<evidence type="ECO:0000256" key="7">
    <source>
        <dbReference type="ARBA" id="ARBA00023053"/>
    </source>
</evidence>
<name>A0A0J6CUZ8_9BACL</name>
<feature type="transmembrane region" description="Helical" evidence="14">
    <location>
        <begin position="404"/>
        <end position="421"/>
    </location>
</feature>
<keyword evidence="16" id="KW-1185">Reference proteome</keyword>
<sequence>MSQFTMLDYIVLVVYILGIAWFGARFGKKQNTTKDYFLGGRSIPWWAIGLSVMATQASAITFIGAPGWGYEGGLERINTFINVPLAMAFLIATIVPFFYRAEVYTAYEYLERRFGAGTRTLSAALFLVARGLATGVVLYAPALVLSVVTGWDIKLTIILMAVIAVSYTVLGGISAVIWTDVIQMFVLWLGAAISIVVILVKVPGGMSSILTSASDAGMLQSLNFSFDLSVEYSVWAGVIGGFFLHAAYFGTDQSQIQRVLTSKSIRESKLSLVLSGVLLIPQMLLFLFIGILLFAFYQTFGDPNIDNLNELFPLFVVNQLPAGISGLIIAGVFAAAMSSLDSALNSLSAVSIRDFYGQFVKKNASDEHYLKASRWATIFWGIYATIFAFFAANLGPVIEAVNKIGSYFYGALLGVFILAIFTKRTNGVGAVTGIIAGMLSVWGVTQFAEVSWLYNNFVGAIISVGVGYVVSFIGEKPKAEKLAGLTLFDLDDDIQEVLKARSEAATSLSDEEIEEERRTSRWPLYLIGYFVVVMIVLYLIGLI</sequence>